<name>C3ZYF7_BRAFL</name>
<evidence type="ECO:0000256" key="1">
    <source>
        <dbReference type="SAM" id="Coils"/>
    </source>
</evidence>
<keyword evidence="2" id="KW-0472">Membrane</keyword>
<reference evidence="3" key="1">
    <citation type="journal article" date="2008" name="Nature">
        <title>The amphioxus genome and the evolution of the chordate karyotype.</title>
        <authorList>
            <consortium name="US DOE Joint Genome Institute (JGI-PGF)"/>
            <person name="Putnam N.H."/>
            <person name="Butts T."/>
            <person name="Ferrier D.E.K."/>
            <person name="Furlong R.F."/>
            <person name="Hellsten U."/>
            <person name="Kawashima T."/>
            <person name="Robinson-Rechavi M."/>
            <person name="Shoguchi E."/>
            <person name="Terry A."/>
            <person name="Yu J.-K."/>
            <person name="Benito-Gutierrez E.L."/>
            <person name="Dubchak I."/>
            <person name="Garcia-Fernandez J."/>
            <person name="Gibson-Brown J.J."/>
            <person name="Grigoriev I.V."/>
            <person name="Horton A.C."/>
            <person name="de Jong P.J."/>
            <person name="Jurka J."/>
            <person name="Kapitonov V.V."/>
            <person name="Kohara Y."/>
            <person name="Kuroki Y."/>
            <person name="Lindquist E."/>
            <person name="Lucas S."/>
            <person name="Osoegawa K."/>
            <person name="Pennacchio L.A."/>
            <person name="Salamov A.A."/>
            <person name="Satou Y."/>
            <person name="Sauka-Spengler T."/>
            <person name="Schmutz J."/>
            <person name="Shin-I T."/>
            <person name="Toyoda A."/>
            <person name="Bronner-Fraser M."/>
            <person name="Fujiyama A."/>
            <person name="Holland L.Z."/>
            <person name="Holland P.W.H."/>
            <person name="Satoh N."/>
            <person name="Rokhsar D.S."/>
        </authorList>
    </citation>
    <scope>NUCLEOTIDE SEQUENCE [LARGE SCALE GENOMIC DNA]</scope>
    <source>
        <strain evidence="3">S238N-H82</strain>
        <tissue evidence="3">Testes</tissue>
    </source>
</reference>
<accession>C3ZYF7</accession>
<feature type="coiled-coil region" evidence="1">
    <location>
        <begin position="102"/>
        <end position="178"/>
    </location>
</feature>
<dbReference type="EMBL" id="GG666728">
    <property type="protein sequence ID" value="EEN42431.1"/>
    <property type="molecule type" value="Genomic_DNA"/>
</dbReference>
<proteinExistence type="predicted"/>
<keyword evidence="2" id="KW-1133">Transmembrane helix</keyword>
<sequence length="208" mass="23901">MERCVETGCRQGVLEYSNCLMRRTTWELLSLNYEAIDDDDWCMRARDFLTCSRLFSGVKAIVVMATLTISLILIVMPFTTPRPDFDMLEKQSALTSRLQGQLSILEQRLENRTALLKDLKSSHAQQSSMFSRLEDQVSTLGEHLDNRSALTKRLEDQVSTLEERLVNRTALISRLEDRVSLLEKDSPVVVERNHENKKTFVIDLSKFG</sequence>
<organism>
    <name type="scientific">Branchiostoma floridae</name>
    <name type="common">Florida lancelet</name>
    <name type="synonym">Amphioxus</name>
    <dbReference type="NCBI Taxonomy" id="7739"/>
    <lineage>
        <taxon>Eukaryota</taxon>
        <taxon>Metazoa</taxon>
        <taxon>Chordata</taxon>
        <taxon>Cephalochordata</taxon>
        <taxon>Leptocardii</taxon>
        <taxon>Amphioxiformes</taxon>
        <taxon>Branchiostomatidae</taxon>
        <taxon>Branchiostoma</taxon>
    </lineage>
</organism>
<keyword evidence="1" id="KW-0175">Coiled coil</keyword>
<dbReference type="InParanoid" id="C3ZYF7"/>
<dbReference type="AlphaFoldDB" id="C3ZYF7"/>
<evidence type="ECO:0000256" key="2">
    <source>
        <dbReference type="SAM" id="Phobius"/>
    </source>
</evidence>
<protein>
    <submittedName>
        <fullName evidence="3">Uncharacterized protein</fullName>
    </submittedName>
</protein>
<gene>
    <name evidence="3" type="ORF">BRAFLDRAFT_107699</name>
</gene>
<evidence type="ECO:0000313" key="3">
    <source>
        <dbReference type="EMBL" id="EEN42431.1"/>
    </source>
</evidence>
<keyword evidence="2" id="KW-0812">Transmembrane</keyword>
<feature type="transmembrane region" description="Helical" evidence="2">
    <location>
        <begin position="54"/>
        <end position="78"/>
    </location>
</feature>